<evidence type="ECO:0000259" key="1">
    <source>
        <dbReference type="PROSITE" id="PS51819"/>
    </source>
</evidence>
<dbReference type="InterPro" id="IPR004360">
    <property type="entry name" value="Glyas_Fos-R_dOase_dom"/>
</dbReference>
<feature type="domain" description="VOC" evidence="1">
    <location>
        <begin position="4"/>
        <end position="128"/>
    </location>
</feature>
<name>A0A8J3TX51_9ACTN</name>
<dbReference type="AlphaFoldDB" id="A0A8J3TX51"/>
<keyword evidence="3" id="KW-1185">Reference proteome</keyword>
<dbReference type="InterPro" id="IPR029068">
    <property type="entry name" value="Glyas_Bleomycin-R_OHBP_Dase"/>
</dbReference>
<organism evidence="2 3">
    <name type="scientific">Planotetraspora mira</name>
    <dbReference type="NCBI Taxonomy" id="58121"/>
    <lineage>
        <taxon>Bacteria</taxon>
        <taxon>Bacillati</taxon>
        <taxon>Actinomycetota</taxon>
        <taxon>Actinomycetes</taxon>
        <taxon>Streptosporangiales</taxon>
        <taxon>Streptosporangiaceae</taxon>
        <taxon>Planotetraspora</taxon>
    </lineage>
</organism>
<dbReference type="SUPFAM" id="SSF54593">
    <property type="entry name" value="Glyoxalase/Bleomycin resistance protein/Dihydroxybiphenyl dioxygenase"/>
    <property type="match status" value="1"/>
</dbReference>
<accession>A0A8J3TX51</accession>
<evidence type="ECO:0000313" key="3">
    <source>
        <dbReference type="Proteomes" id="UP000650628"/>
    </source>
</evidence>
<dbReference type="Proteomes" id="UP000650628">
    <property type="component" value="Unassembled WGS sequence"/>
</dbReference>
<dbReference type="Gene3D" id="3.10.180.10">
    <property type="entry name" value="2,3-Dihydroxybiphenyl 1,2-Dioxygenase, domain 1"/>
    <property type="match status" value="1"/>
</dbReference>
<comment type="caution">
    <text evidence="2">The sequence shown here is derived from an EMBL/GenBank/DDBJ whole genome shotgun (WGS) entry which is preliminary data.</text>
</comment>
<proteinExistence type="predicted"/>
<sequence length="142" mass="15900">MLRGLTTVTFYSPDFEATRRWYTELFGIAPYLDTPAYMEWRIGDYQHEFGVVHSTYAGSDLARTADPDTIGRPAGAVVFWHVDDVPATLERLVAMGAKEHDSPRDRGTGFITASAIDPWGNVLGLMYNPHYLEILDSLKAES</sequence>
<reference evidence="2 3" key="1">
    <citation type="submission" date="2021-01" db="EMBL/GenBank/DDBJ databases">
        <title>Whole genome shotgun sequence of Planotetraspora mira NBRC 15435.</title>
        <authorList>
            <person name="Komaki H."/>
            <person name="Tamura T."/>
        </authorList>
    </citation>
    <scope>NUCLEOTIDE SEQUENCE [LARGE SCALE GENOMIC DNA]</scope>
    <source>
        <strain evidence="2 3">NBRC 15435</strain>
    </source>
</reference>
<dbReference type="PROSITE" id="PS51819">
    <property type="entry name" value="VOC"/>
    <property type="match status" value="1"/>
</dbReference>
<evidence type="ECO:0000313" key="2">
    <source>
        <dbReference type="EMBL" id="GII34213.1"/>
    </source>
</evidence>
<gene>
    <name evidence="2" type="ORF">Pmi06nite_76550</name>
</gene>
<dbReference type="RefSeq" id="WP_203958020.1">
    <property type="nucleotide sequence ID" value="NZ_BOOO01000048.1"/>
</dbReference>
<dbReference type="Pfam" id="PF00903">
    <property type="entry name" value="Glyoxalase"/>
    <property type="match status" value="1"/>
</dbReference>
<dbReference type="InterPro" id="IPR037523">
    <property type="entry name" value="VOC_core"/>
</dbReference>
<protein>
    <submittedName>
        <fullName evidence="2">Glyoxalase</fullName>
    </submittedName>
</protein>
<dbReference type="EMBL" id="BOOO01000048">
    <property type="protein sequence ID" value="GII34213.1"/>
    <property type="molecule type" value="Genomic_DNA"/>
</dbReference>